<dbReference type="GO" id="GO:0004664">
    <property type="term" value="F:prephenate dehydratase activity"/>
    <property type="evidence" value="ECO:0007669"/>
    <property type="project" value="UniProtKB-EC"/>
</dbReference>
<dbReference type="EMBL" id="JBBXJM010000003">
    <property type="protein sequence ID" value="KAL1410279.1"/>
    <property type="molecule type" value="Genomic_DNA"/>
</dbReference>
<comment type="pathway">
    <text evidence="5">Amino-acid biosynthesis.</text>
</comment>
<protein>
    <submittedName>
        <fullName evidence="8">Prephenate dehydratase</fullName>
        <ecNumber evidence="8">4.2.1.51</ecNumber>
    </submittedName>
</protein>
<keyword evidence="1" id="KW-0028">Amino-acid biosynthesis</keyword>
<gene>
    <name evidence="8" type="primary">PHA2</name>
    <name evidence="8" type="ORF">Q8F55_004285</name>
</gene>
<feature type="domain" description="Prephenate dehydratase" evidence="7">
    <location>
        <begin position="28"/>
        <end position="219"/>
    </location>
</feature>
<dbReference type="PANTHER" id="PTHR21022:SF19">
    <property type="entry name" value="PREPHENATE DEHYDRATASE-RELATED"/>
    <property type="match status" value="1"/>
</dbReference>
<dbReference type="Pfam" id="PF00800">
    <property type="entry name" value="PDT"/>
    <property type="match status" value="1"/>
</dbReference>
<comment type="caution">
    <text evidence="8">The sequence shown here is derived from an EMBL/GenBank/DDBJ whole genome shotgun (WGS) entry which is preliminary data.</text>
</comment>
<keyword evidence="2" id="KW-0057">Aromatic amino acid biosynthesis</keyword>
<evidence type="ECO:0000256" key="4">
    <source>
        <dbReference type="ARBA" id="ARBA00023239"/>
    </source>
</evidence>
<dbReference type="RefSeq" id="XP_069210223.1">
    <property type="nucleotide sequence ID" value="XM_069352805.1"/>
</dbReference>
<name>A0ABR3Q6A7_9TREE</name>
<feature type="compositionally biased region" description="Low complexity" evidence="6">
    <location>
        <begin position="326"/>
        <end position="339"/>
    </location>
</feature>
<evidence type="ECO:0000256" key="2">
    <source>
        <dbReference type="ARBA" id="ARBA00023141"/>
    </source>
</evidence>
<evidence type="ECO:0000313" key="8">
    <source>
        <dbReference type="EMBL" id="KAL1410279.1"/>
    </source>
</evidence>
<accession>A0ABR3Q6A7</accession>
<dbReference type="Gene3D" id="3.40.190.10">
    <property type="entry name" value="Periplasmic binding protein-like II"/>
    <property type="match status" value="2"/>
</dbReference>
<evidence type="ECO:0000256" key="1">
    <source>
        <dbReference type="ARBA" id="ARBA00022605"/>
    </source>
</evidence>
<dbReference type="GeneID" id="95985328"/>
<feature type="region of interest" description="Disordered" evidence="6">
    <location>
        <begin position="312"/>
        <end position="351"/>
    </location>
</feature>
<evidence type="ECO:0000313" key="9">
    <source>
        <dbReference type="Proteomes" id="UP001565368"/>
    </source>
</evidence>
<keyword evidence="4 8" id="KW-0456">Lyase</keyword>
<dbReference type="SUPFAM" id="SSF53850">
    <property type="entry name" value="Periplasmic binding protein-like II"/>
    <property type="match status" value="1"/>
</dbReference>
<dbReference type="InterPro" id="IPR001086">
    <property type="entry name" value="Preph_deHydtase"/>
</dbReference>
<evidence type="ECO:0000256" key="5">
    <source>
        <dbReference type="ARBA" id="ARBA00029440"/>
    </source>
</evidence>
<dbReference type="EC" id="4.2.1.51" evidence="8"/>
<evidence type="ECO:0000259" key="7">
    <source>
        <dbReference type="PROSITE" id="PS51171"/>
    </source>
</evidence>
<keyword evidence="9" id="KW-1185">Reference proteome</keyword>
<keyword evidence="3" id="KW-0584">Phenylalanine biosynthesis</keyword>
<evidence type="ECO:0000256" key="6">
    <source>
        <dbReference type="SAM" id="MobiDB-lite"/>
    </source>
</evidence>
<evidence type="ECO:0000256" key="3">
    <source>
        <dbReference type="ARBA" id="ARBA00023222"/>
    </source>
</evidence>
<dbReference type="Proteomes" id="UP001565368">
    <property type="component" value="Unassembled WGS sequence"/>
</dbReference>
<dbReference type="PANTHER" id="PTHR21022">
    <property type="entry name" value="PREPHENATE DEHYDRATASE P PROTEIN"/>
    <property type="match status" value="1"/>
</dbReference>
<organism evidence="8 9">
    <name type="scientific">Vanrija albida</name>
    <dbReference type="NCBI Taxonomy" id="181172"/>
    <lineage>
        <taxon>Eukaryota</taxon>
        <taxon>Fungi</taxon>
        <taxon>Dikarya</taxon>
        <taxon>Basidiomycota</taxon>
        <taxon>Agaricomycotina</taxon>
        <taxon>Tremellomycetes</taxon>
        <taxon>Trichosporonales</taxon>
        <taxon>Trichosporonaceae</taxon>
        <taxon>Vanrija</taxon>
    </lineage>
</organism>
<reference evidence="8 9" key="1">
    <citation type="submission" date="2023-08" db="EMBL/GenBank/DDBJ databases">
        <title>Annotated Genome Sequence of Vanrija albida AlHP1.</title>
        <authorList>
            <person name="Herzog R."/>
        </authorList>
    </citation>
    <scope>NUCLEOTIDE SEQUENCE [LARGE SCALE GENOMIC DNA]</scope>
    <source>
        <strain evidence="8 9">AlHP1</strain>
    </source>
</reference>
<proteinExistence type="predicted"/>
<sequence length="351" mass="38313">MPPAPEFDAGVEPSAKRARLEPAAPALQLAYLGPEGTYGEQAARRFAHRLGVDVALVPCKSIASIYAHPAPFLCMPLENTLQGTVLETVDCLLSPLATKPRTPAAYRRPLAIADTVLRIDHQLVARRGVTLEQVEWVRSHEQALGQSRAFLDAYLPAARRVPWPSTAGAVASLFDAPNEPGAALCSSAAYEKDRWRLELLYSGTQAVKDNFTRFILLTRLPDVPVVPQPHGYGFTSLFACADPRALVSSHAQRSNIVVATHQRPAPANTAPEPFPRWVLAEVYERDPEQQDIGGTLWLGTFEMENPRAADAVNASQPQAPSPFAPSPFHSPFQSPYQSPAQTPTASHFYRI</sequence>
<dbReference type="PROSITE" id="PS51171">
    <property type="entry name" value="PREPHENATE_DEHYDR_3"/>
    <property type="match status" value="1"/>
</dbReference>